<dbReference type="GO" id="GO:0016020">
    <property type="term" value="C:membrane"/>
    <property type="evidence" value="ECO:0007669"/>
    <property type="project" value="UniProtKB-SubCell"/>
</dbReference>
<dbReference type="EMBL" id="JAOTHD010000001">
    <property type="protein sequence ID" value="MDB6245789.1"/>
    <property type="molecule type" value="Genomic_DNA"/>
</dbReference>
<keyword evidence="5 8" id="KW-0812">Transmembrane</keyword>
<dbReference type="AlphaFoldDB" id="A0AAW6B7P5"/>
<gene>
    <name evidence="9" type="ORF">ODV14_00145</name>
</gene>
<proteinExistence type="predicted"/>
<protein>
    <submittedName>
        <fullName evidence="9">UbiA family prenyltransferase</fullName>
    </submittedName>
</protein>
<dbReference type="Gene3D" id="1.10.357.140">
    <property type="entry name" value="UbiA prenyltransferase"/>
    <property type="match status" value="1"/>
</dbReference>
<name>A0AAW6B7P5_LACAM</name>
<dbReference type="GO" id="GO:0042371">
    <property type="term" value="P:vitamin K biosynthetic process"/>
    <property type="evidence" value="ECO:0007669"/>
    <property type="project" value="TreeGrafter"/>
</dbReference>
<dbReference type="PANTHER" id="PTHR13929">
    <property type="entry name" value="1,4-DIHYDROXY-2-NAPHTHOATE OCTAPRENYLTRANSFERASE"/>
    <property type="match status" value="1"/>
</dbReference>
<dbReference type="Pfam" id="PF01040">
    <property type="entry name" value="UbiA"/>
    <property type="match status" value="1"/>
</dbReference>
<keyword evidence="6 8" id="KW-1133">Transmembrane helix</keyword>
<reference evidence="9" key="1">
    <citation type="journal article" date="2022" name="Microorganisms">
        <title>Antibiotic Susceptibility, Resistance Gene Determinants and Corresponding Genomic Regions in Lactobacillus amylovorus Isolates Derived from Wild Boars and Domestic Pigs.</title>
        <authorList>
            <person name="Moravkova M."/>
            <person name="Kostovova I."/>
            <person name="Kavanova K."/>
            <person name="Pechar R."/>
            <person name="Stanek S."/>
            <person name="Brychta A."/>
            <person name="Zeman M."/>
            <person name="Kubasova T."/>
        </authorList>
    </citation>
    <scope>NUCLEOTIDE SEQUENCE</scope>
    <source>
        <strain evidence="9">M597B</strain>
    </source>
</reference>
<dbReference type="CDD" id="cd13962">
    <property type="entry name" value="PT_UbiA_UBIAD1"/>
    <property type="match status" value="1"/>
</dbReference>
<feature type="transmembrane region" description="Helical" evidence="8">
    <location>
        <begin position="83"/>
        <end position="106"/>
    </location>
</feature>
<feature type="transmembrane region" description="Helical" evidence="8">
    <location>
        <begin position="12"/>
        <end position="34"/>
    </location>
</feature>
<evidence type="ECO:0000256" key="8">
    <source>
        <dbReference type="SAM" id="Phobius"/>
    </source>
</evidence>
<keyword evidence="3" id="KW-0474">Menaquinone biosynthesis</keyword>
<sequence>MSLKKYFKFVDIKTSILSLYAYALGAAFIFYYLGNWNWQNALVFFFAEMIQDNMVTGINNVMDYRHAKTEQTRKQNVMEKENISMTSAISVIVILMIISAAAGIWLCFRTNWFLFFAGGVLFLIVCCYTAGPFPIDKTPMGEIFCGISQGMGVPFLFAYVNNNWNALISLNFKQIANGSFTFSIQGSLTAMIAIILACYPSMMYNSGVMLANNISDMENDKLDHRYTLPIVFGKKKAFNLYRFMGYTPFIAIVLAVILHMAPIMSLLTLITIPKVRKNVESFIANPGKGTTFPTSLANYRMVIGMQAITMFVGKLLNF</sequence>
<dbReference type="InterPro" id="IPR026046">
    <property type="entry name" value="UBIAD1"/>
</dbReference>
<dbReference type="InterPro" id="IPR000537">
    <property type="entry name" value="UbiA_prenyltransferase"/>
</dbReference>
<feature type="transmembrane region" description="Helical" evidence="8">
    <location>
        <begin position="180"/>
        <end position="199"/>
    </location>
</feature>
<dbReference type="Proteomes" id="UP001141961">
    <property type="component" value="Unassembled WGS sequence"/>
</dbReference>
<dbReference type="GO" id="GO:0004659">
    <property type="term" value="F:prenyltransferase activity"/>
    <property type="evidence" value="ECO:0007669"/>
    <property type="project" value="InterPro"/>
</dbReference>
<feature type="transmembrane region" description="Helical" evidence="8">
    <location>
        <begin position="112"/>
        <end position="131"/>
    </location>
</feature>
<evidence type="ECO:0000256" key="6">
    <source>
        <dbReference type="ARBA" id="ARBA00022989"/>
    </source>
</evidence>
<comment type="subcellular location">
    <subcellularLocation>
        <location evidence="1">Membrane</location>
        <topology evidence="1">Multi-pass membrane protein</topology>
    </subcellularLocation>
</comment>
<evidence type="ECO:0000313" key="10">
    <source>
        <dbReference type="Proteomes" id="UP001141961"/>
    </source>
</evidence>
<reference evidence="9" key="2">
    <citation type="submission" date="2022-10" db="EMBL/GenBank/DDBJ databases">
        <authorList>
            <person name="Kostovova I."/>
            <person name="Moravkova M."/>
            <person name="Pechar R."/>
        </authorList>
    </citation>
    <scope>NUCLEOTIDE SEQUENCE</scope>
    <source>
        <strain evidence="9">M597B</strain>
    </source>
</reference>
<evidence type="ECO:0000256" key="7">
    <source>
        <dbReference type="ARBA" id="ARBA00023136"/>
    </source>
</evidence>
<feature type="transmembrane region" description="Helical" evidence="8">
    <location>
        <begin position="143"/>
        <end position="160"/>
    </location>
</feature>
<comment type="caution">
    <text evidence="9">The sequence shown here is derived from an EMBL/GenBank/DDBJ whole genome shotgun (WGS) entry which is preliminary data.</text>
</comment>
<evidence type="ECO:0000256" key="4">
    <source>
        <dbReference type="ARBA" id="ARBA00022679"/>
    </source>
</evidence>
<dbReference type="RefSeq" id="WP_271326707.1">
    <property type="nucleotide sequence ID" value="NZ_JAOTHC010000002.1"/>
</dbReference>
<keyword evidence="4" id="KW-0808">Transferase</keyword>
<feature type="transmembrane region" description="Helical" evidence="8">
    <location>
        <begin position="243"/>
        <end position="272"/>
    </location>
</feature>
<evidence type="ECO:0000256" key="3">
    <source>
        <dbReference type="ARBA" id="ARBA00022428"/>
    </source>
</evidence>
<evidence type="ECO:0000256" key="1">
    <source>
        <dbReference type="ARBA" id="ARBA00004141"/>
    </source>
</evidence>
<accession>A0AAW6B7P5</accession>
<comment type="pathway">
    <text evidence="2">Quinol/quinone metabolism; menaquinone biosynthesis.</text>
</comment>
<dbReference type="GO" id="GO:0009234">
    <property type="term" value="P:menaquinone biosynthetic process"/>
    <property type="evidence" value="ECO:0007669"/>
    <property type="project" value="UniProtKB-KW"/>
</dbReference>
<evidence type="ECO:0000256" key="2">
    <source>
        <dbReference type="ARBA" id="ARBA00004863"/>
    </source>
</evidence>
<keyword evidence="7 8" id="KW-0472">Membrane</keyword>
<evidence type="ECO:0000256" key="5">
    <source>
        <dbReference type="ARBA" id="ARBA00022692"/>
    </source>
</evidence>
<evidence type="ECO:0000313" key="9">
    <source>
        <dbReference type="EMBL" id="MDB6245789.1"/>
    </source>
</evidence>
<dbReference type="InterPro" id="IPR044878">
    <property type="entry name" value="UbiA_sf"/>
</dbReference>
<dbReference type="PANTHER" id="PTHR13929:SF0">
    <property type="entry name" value="UBIA PRENYLTRANSFERASE DOMAIN-CONTAINING PROTEIN 1"/>
    <property type="match status" value="1"/>
</dbReference>
<organism evidence="9 10">
    <name type="scientific">Lactobacillus amylovorus</name>
    <dbReference type="NCBI Taxonomy" id="1604"/>
    <lineage>
        <taxon>Bacteria</taxon>
        <taxon>Bacillati</taxon>
        <taxon>Bacillota</taxon>
        <taxon>Bacilli</taxon>
        <taxon>Lactobacillales</taxon>
        <taxon>Lactobacillaceae</taxon>
        <taxon>Lactobacillus</taxon>
    </lineage>
</organism>